<name>A0ABT7LC13_9BURK</name>
<dbReference type="RefSeq" id="WP_285980531.1">
    <property type="nucleotide sequence ID" value="NZ_JASVDS010000001.1"/>
</dbReference>
<keyword evidence="3" id="KW-0812">Transmembrane</keyword>
<dbReference type="PROSITE" id="PS51257">
    <property type="entry name" value="PROKAR_LIPOPROTEIN"/>
    <property type="match status" value="1"/>
</dbReference>
<dbReference type="PROSITE" id="PS50887">
    <property type="entry name" value="GGDEF"/>
    <property type="match status" value="1"/>
</dbReference>
<dbReference type="InterPro" id="IPR043128">
    <property type="entry name" value="Rev_trsase/Diguanyl_cyclase"/>
</dbReference>
<comment type="caution">
    <text evidence="5">The sequence shown here is derived from an EMBL/GenBank/DDBJ whole genome shotgun (WGS) entry which is preliminary data.</text>
</comment>
<dbReference type="GO" id="GO:0052621">
    <property type="term" value="F:diguanylate cyclase activity"/>
    <property type="evidence" value="ECO:0007669"/>
    <property type="project" value="UniProtKB-EC"/>
</dbReference>
<evidence type="ECO:0000259" key="4">
    <source>
        <dbReference type="PROSITE" id="PS50887"/>
    </source>
</evidence>
<dbReference type="InterPro" id="IPR050469">
    <property type="entry name" value="Diguanylate_Cyclase"/>
</dbReference>
<keyword evidence="5" id="KW-0808">Transferase</keyword>
<dbReference type="NCBIfam" id="TIGR00254">
    <property type="entry name" value="GGDEF"/>
    <property type="match status" value="1"/>
</dbReference>
<evidence type="ECO:0000256" key="2">
    <source>
        <dbReference type="ARBA" id="ARBA00034247"/>
    </source>
</evidence>
<dbReference type="Proteomes" id="UP001238603">
    <property type="component" value="Unassembled WGS sequence"/>
</dbReference>
<dbReference type="Pfam" id="PF05228">
    <property type="entry name" value="CHASE4"/>
    <property type="match status" value="1"/>
</dbReference>
<sequence>MGLRRQMIGYVIAVSAGCVLLGVWALQRGLEQAYHSAELEEARDDFRHLLAVLDGEIQHREAMLREWRLWPDLRRHLRQPDPAFVARSFDPVYLSQIGLEGLMLLDAQGRVALQAWARADGGRWADSLPAGTRAWIASPAVDAPACGLIGSPDYLVLLCRRALAEPGLKDGAQGVLVMAERLDSHFLRALERRVGLPVRLVPAAQAQPLAGDIVEPMASAELPGAGPWSLRYLDEHLLMHWPLPMAGEPAQQVALEVQHGREVARRGAQELHDRRLVMVLLGVLLSVGLGVLLDRLVISRVVRMRRELAGIREQRQWHAAVTLQGADEINELGAGINHLLSVIDRQVYELEKLSMTDALTGLPNRRSFSQRLGLALRQQHRSGASLCLILIDVDHFKRYNDHYGHAAGDQALQTLARCLQHVARRPTDLPARLGGEEFALLLQDTDAEGALHQAEKLRELLAREAVVHEAQPDPGGAGTGRLTVSIGLAMFAMPDSADTLYQRADAALYAAKAAGRDRIECA</sequence>
<dbReference type="Gene3D" id="3.30.70.270">
    <property type="match status" value="1"/>
</dbReference>
<feature type="domain" description="GGDEF" evidence="4">
    <location>
        <begin position="384"/>
        <end position="522"/>
    </location>
</feature>
<gene>
    <name evidence="5" type="ORF">QRD43_00635</name>
</gene>
<dbReference type="Pfam" id="PF00990">
    <property type="entry name" value="GGDEF"/>
    <property type="match status" value="1"/>
</dbReference>
<dbReference type="EC" id="2.7.7.65" evidence="1"/>
<keyword evidence="6" id="KW-1185">Reference proteome</keyword>
<dbReference type="PANTHER" id="PTHR45138:SF9">
    <property type="entry name" value="DIGUANYLATE CYCLASE DGCM-RELATED"/>
    <property type="match status" value="1"/>
</dbReference>
<protein>
    <recommendedName>
        <fullName evidence="1">diguanylate cyclase</fullName>
        <ecNumber evidence="1">2.7.7.65</ecNumber>
    </recommendedName>
</protein>
<dbReference type="CDD" id="cd01949">
    <property type="entry name" value="GGDEF"/>
    <property type="match status" value="1"/>
</dbReference>
<dbReference type="EMBL" id="JASVDS010000001">
    <property type="protein sequence ID" value="MDL5030394.1"/>
    <property type="molecule type" value="Genomic_DNA"/>
</dbReference>
<dbReference type="SUPFAM" id="SSF55073">
    <property type="entry name" value="Nucleotide cyclase"/>
    <property type="match status" value="1"/>
</dbReference>
<dbReference type="Gene3D" id="6.10.340.10">
    <property type="match status" value="1"/>
</dbReference>
<evidence type="ECO:0000256" key="1">
    <source>
        <dbReference type="ARBA" id="ARBA00012528"/>
    </source>
</evidence>
<organism evidence="5 6">
    <name type="scientific">Roseateles subflavus</name>
    <dbReference type="NCBI Taxonomy" id="3053353"/>
    <lineage>
        <taxon>Bacteria</taxon>
        <taxon>Pseudomonadati</taxon>
        <taxon>Pseudomonadota</taxon>
        <taxon>Betaproteobacteria</taxon>
        <taxon>Burkholderiales</taxon>
        <taxon>Sphaerotilaceae</taxon>
        <taxon>Roseateles</taxon>
    </lineage>
</organism>
<dbReference type="InterPro" id="IPR007892">
    <property type="entry name" value="CHASE4"/>
</dbReference>
<keyword evidence="5" id="KW-0548">Nucleotidyltransferase</keyword>
<dbReference type="InterPro" id="IPR000160">
    <property type="entry name" value="GGDEF_dom"/>
</dbReference>
<dbReference type="PANTHER" id="PTHR45138">
    <property type="entry name" value="REGULATORY COMPONENTS OF SENSORY TRANSDUCTION SYSTEM"/>
    <property type="match status" value="1"/>
</dbReference>
<dbReference type="InterPro" id="IPR029787">
    <property type="entry name" value="Nucleotide_cyclase"/>
</dbReference>
<evidence type="ECO:0000313" key="5">
    <source>
        <dbReference type="EMBL" id="MDL5030394.1"/>
    </source>
</evidence>
<reference evidence="5 6" key="1">
    <citation type="submission" date="2023-06" db="EMBL/GenBank/DDBJ databases">
        <title>Pelomonas sp. APW6 16S ribosomal RNA gene genome sequencing and assembly.</title>
        <authorList>
            <person name="Woo H."/>
        </authorList>
    </citation>
    <scope>NUCLEOTIDE SEQUENCE [LARGE SCALE GENOMIC DNA]</scope>
    <source>
        <strain evidence="5 6">APW6</strain>
    </source>
</reference>
<keyword evidence="3" id="KW-0472">Membrane</keyword>
<comment type="catalytic activity">
    <reaction evidence="2">
        <text>2 GTP = 3',3'-c-di-GMP + 2 diphosphate</text>
        <dbReference type="Rhea" id="RHEA:24898"/>
        <dbReference type="ChEBI" id="CHEBI:33019"/>
        <dbReference type="ChEBI" id="CHEBI:37565"/>
        <dbReference type="ChEBI" id="CHEBI:58805"/>
        <dbReference type="EC" id="2.7.7.65"/>
    </reaction>
</comment>
<feature type="transmembrane region" description="Helical" evidence="3">
    <location>
        <begin position="7"/>
        <end position="26"/>
    </location>
</feature>
<evidence type="ECO:0000313" key="6">
    <source>
        <dbReference type="Proteomes" id="UP001238603"/>
    </source>
</evidence>
<accession>A0ABT7LC13</accession>
<proteinExistence type="predicted"/>
<dbReference type="SMART" id="SM00267">
    <property type="entry name" value="GGDEF"/>
    <property type="match status" value="1"/>
</dbReference>
<feature type="transmembrane region" description="Helical" evidence="3">
    <location>
        <begin position="276"/>
        <end position="298"/>
    </location>
</feature>
<keyword evidence="3" id="KW-1133">Transmembrane helix</keyword>
<evidence type="ECO:0000256" key="3">
    <source>
        <dbReference type="SAM" id="Phobius"/>
    </source>
</evidence>